<keyword evidence="3" id="KW-0032">Aminotransferase</keyword>
<gene>
    <name evidence="3" type="primary">rffA</name>
    <name evidence="3" type="synonym">fcnA</name>
    <name evidence="3" type="synonym">wecE</name>
    <name evidence="3" type="ORF">JY572_35135</name>
</gene>
<dbReference type="EMBL" id="CP071091">
    <property type="protein sequence ID" value="QSQ13519.1"/>
    <property type="molecule type" value="Genomic_DNA"/>
</dbReference>
<dbReference type="Gene3D" id="3.40.640.10">
    <property type="entry name" value="Type I PLP-dependent aspartate aminotransferase-like (Major domain)"/>
    <property type="match status" value="1"/>
</dbReference>
<evidence type="ECO:0000313" key="4">
    <source>
        <dbReference type="Proteomes" id="UP000663090"/>
    </source>
</evidence>
<dbReference type="InterPro" id="IPR015422">
    <property type="entry name" value="PyrdxlP-dep_Trfase_small"/>
</dbReference>
<dbReference type="GO" id="GO:0019180">
    <property type="term" value="F:dTDP-4-amino-4,6-dideoxygalactose transaminase activity"/>
    <property type="evidence" value="ECO:0007669"/>
    <property type="project" value="UniProtKB-EC"/>
</dbReference>
<dbReference type="InterPro" id="IPR015424">
    <property type="entry name" value="PyrdxlP-dep_Trfase"/>
</dbReference>
<dbReference type="CDD" id="cd00616">
    <property type="entry name" value="AHBA_syn"/>
    <property type="match status" value="1"/>
</dbReference>
<dbReference type="EC" id="2.6.1.59" evidence="3"/>
<protein>
    <submittedName>
        <fullName evidence="3">dTDP-4-amino-4,6-dideoxygalactose transaminase</fullName>
        <ecNumber evidence="3">2.6.1.59</ecNumber>
    </submittedName>
</protein>
<sequence>MTIPFNRLQMLGNEARYIEQALANSHLMGDGGFTRKCHALLEESLGVKRALLTTSCTHAMEMAGLLLDLQPGDEVIVPSFTFVSTANAFALRGARPVFADVRPDTLNLDENKLESLITERTRLIVPVHYAGVGCEMDAILDIAQRRGVAVVEDNAHGLFGSYRGRPLGTFGVFSSLSFHETKNVSCGEGGALLINDERHTERAEIIREKGTNRSRFFRGMVDKYTWVDIGSSYVMSDLLAAFLYGQLCERERIQTRRREIWDTYHRELAGWASAQGVVQPHVPAHCDHASHLYYLLMPSLDVRTRFIQQLRQQGINAVFHYLPLHLSDMGRKYGGKAGDCPVTEDVSDRLVRLPFFSTMTEAEQATVVSAVRDFRC</sequence>
<dbReference type="InterPro" id="IPR000653">
    <property type="entry name" value="DegT/StrS_aminotransferase"/>
</dbReference>
<accession>A0ABX7N7J8</accession>
<organism evidence="3 4">
    <name type="scientific">Myxococcus landrumensis</name>
    <dbReference type="NCBI Taxonomy" id="2813577"/>
    <lineage>
        <taxon>Bacteria</taxon>
        <taxon>Pseudomonadati</taxon>
        <taxon>Myxococcota</taxon>
        <taxon>Myxococcia</taxon>
        <taxon>Myxococcales</taxon>
        <taxon>Cystobacterineae</taxon>
        <taxon>Myxococcaceae</taxon>
        <taxon>Myxococcus</taxon>
    </lineage>
</organism>
<proteinExistence type="inferred from homology"/>
<dbReference type="PANTHER" id="PTHR30244:SF34">
    <property type="entry name" value="DTDP-4-AMINO-4,6-DIDEOXYGALACTOSE TRANSAMINASE"/>
    <property type="match status" value="1"/>
</dbReference>
<evidence type="ECO:0000256" key="1">
    <source>
        <dbReference type="ARBA" id="ARBA00037999"/>
    </source>
</evidence>
<dbReference type="InterPro" id="IPR012749">
    <property type="entry name" value="WecE-like"/>
</dbReference>
<evidence type="ECO:0000256" key="2">
    <source>
        <dbReference type="RuleBase" id="RU004508"/>
    </source>
</evidence>
<dbReference type="Proteomes" id="UP000663090">
    <property type="component" value="Chromosome"/>
</dbReference>
<dbReference type="RefSeq" id="WP_206715302.1">
    <property type="nucleotide sequence ID" value="NZ_CP071091.1"/>
</dbReference>
<keyword evidence="2" id="KW-0663">Pyridoxal phosphate</keyword>
<keyword evidence="3" id="KW-0808">Transferase</keyword>
<name>A0ABX7N7J8_9BACT</name>
<comment type="similarity">
    <text evidence="1 2">Belongs to the DegT/DnrJ/EryC1 family.</text>
</comment>
<dbReference type="Pfam" id="PF01041">
    <property type="entry name" value="DegT_DnrJ_EryC1"/>
    <property type="match status" value="1"/>
</dbReference>
<dbReference type="Gene3D" id="3.90.1150.10">
    <property type="entry name" value="Aspartate Aminotransferase, domain 1"/>
    <property type="match status" value="1"/>
</dbReference>
<dbReference type="PANTHER" id="PTHR30244">
    <property type="entry name" value="TRANSAMINASE"/>
    <property type="match status" value="1"/>
</dbReference>
<evidence type="ECO:0000313" key="3">
    <source>
        <dbReference type="EMBL" id="QSQ13519.1"/>
    </source>
</evidence>
<reference evidence="3 4" key="1">
    <citation type="submission" date="2021-02" db="EMBL/GenBank/DDBJ databases">
        <title>De Novo genome assembly of isolated myxobacteria.</title>
        <authorList>
            <person name="Stevens D.C."/>
        </authorList>
    </citation>
    <scope>NUCLEOTIDE SEQUENCE [LARGE SCALE GENOMIC DNA]</scope>
    <source>
        <strain evidence="3 4">SCHIC003</strain>
    </source>
</reference>
<dbReference type="NCBIfam" id="NF008687">
    <property type="entry name" value="PRK11706.1"/>
    <property type="match status" value="1"/>
</dbReference>
<dbReference type="NCBIfam" id="TIGR02379">
    <property type="entry name" value="ECA_wecE"/>
    <property type="match status" value="1"/>
</dbReference>
<dbReference type="PIRSF" id="PIRSF000390">
    <property type="entry name" value="PLP_StrS"/>
    <property type="match status" value="1"/>
</dbReference>
<keyword evidence="4" id="KW-1185">Reference proteome</keyword>
<dbReference type="SUPFAM" id="SSF53383">
    <property type="entry name" value="PLP-dependent transferases"/>
    <property type="match status" value="1"/>
</dbReference>
<dbReference type="InterPro" id="IPR015421">
    <property type="entry name" value="PyrdxlP-dep_Trfase_major"/>
</dbReference>